<dbReference type="InterPro" id="IPR036709">
    <property type="entry name" value="Autotransporte_beta_dom_sf"/>
</dbReference>
<feature type="signal peptide" evidence="1">
    <location>
        <begin position="1"/>
        <end position="30"/>
    </location>
</feature>
<evidence type="ECO:0000259" key="2">
    <source>
        <dbReference type="PROSITE" id="PS51208"/>
    </source>
</evidence>
<evidence type="ECO:0000313" key="3">
    <source>
        <dbReference type="EMBL" id="MBB3770314.1"/>
    </source>
</evidence>
<organism evidence="3 4">
    <name type="scientific">Ancylobacter tetraedralis</name>
    <dbReference type="NCBI Taxonomy" id="217068"/>
    <lineage>
        <taxon>Bacteria</taxon>
        <taxon>Pseudomonadati</taxon>
        <taxon>Pseudomonadota</taxon>
        <taxon>Alphaproteobacteria</taxon>
        <taxon>Hyphomicrobiales</taxon>
        <taxon>Xanthobacteraceae</taxon>
        <taxon>Ancylobacter</taxon>
    </lineage>
</organism>
<dbReference type="Gene3D" id="2.40.128.130">
    <property type="entry name" value="Autotransporter beta-domain"/>
    <property type="match status" value="1"/>
</dbReference>
<gene>
    <name evidence="3" type="ORF">FHS55_000900</name>
</gene>
<name>A0A839Z0N5_9HYPH</name>
<dbReference type="AlphaFoldDB" id="A0A839Z0N5"/>
<accession>A0A839Z0N5</accession>
<evidence type="ECO:0000313" key="4">
    <source>
        <dbReference type="Proteomes" id="UP000533469"/>
    </source>
</evidence>
<reference evidence="3 4" key="1">
    <citation type="submission" date="2020-08" db="EMBL/GenBank/DDBJ databases">
        <title>Genomic Encyclopedia of Type Strains, Phase IV (KMG-IV): sequencing the most valuable type-strain genomes for metagenomic binning, comparative biology and taxonomic classification.</title>
        <authorList>
            <person name="Goeker M."/>
        </authorList>
    </citation>
    <scope>NUCLEOTIDE SEQUENCE [LARGE SCALE GENOMIC DNA]</scope>
    <source>
        <strain evidence="3 4">DSM 5895</strain>
    </source>
</reference>
<dbReference type="SMART" id="SM00869">
    <property type="entry name" value="Autotransporter"/>
    <property type="match status" value="1"/>
</dbReference>
<dbReference type="InterPro" id="IPR006315">
    <property type="entry name" value="OM_autotransptr_brl_dom"/>
</dbReference>
<dbReference type="EMBL" id="JACICD010000001">
    <property type="protein sequence ID" value="MBB3770314.1"/>
    <property type="molecule type" value="Genomic_DNA"/>
</dbReference>
<evidence type="ECO:0000256" key="1">
    <source>
        <dbReference type="SAM" id="SignalP"/>
    </source>
</evidence>
<protein>
    <submittedName>
        <fullName evidence="3">Outer membrane autotransporter protein</fullName>
    </submittedName>
</protein>
<sequence>MKPTKRRLRGRLLASCAWLLLPSCAQIAYADNELNYINLNYPLAEANFTGIRGANIVGNYLIPDGSGASGGILYRTDTQTWVAIPTATASGVNYPGVYSASPYGPTFGSPDGGVFRVVGSYKLTSSSGDTGYIYDAAAAPGEQYTDLFMPSAPGLTVINTIPHSTFGNNVVGSFDTSEGQGGAFLYNMVSKTYTQLSGPGAVVTTAYGIYGDKVIGGYTDSGGSNAQHGFLYDITTDTYTSYDHPGAIATHFQGITGGGRNGSYNLAADWIDAQGGLHAAILHINPDGSTVWTELDVPGSLTTSIDSIYAGNAVGFYFDASGTMLNYFVTVPGVYDPIRNISDLTVSADGATGITGIRGDDIVNDSTITVSGAGAAGIHSDTYGVVTNNGTITVTGAGASAVELGGLDGTLLNVGTITAAPGSYAITTAADAEGTMVVNTGIIDGQVAFLPLAQGRFENSGWLGITAAGAGTTQQIAGVFAQTASGTLALRIDGASHDLLAVDGAARLNGTLATSFSDSQSLLKSYTVVTTTEGVTGSFASLDTEGLPSFFSATLGYATNDVTLNVASSLAALPGLSANQTSVGAGIDRALNNAPGAAIGTLPAGLSPFYDLSASQIPGALDALSGQSYASQRSVLISDGYYSRQSVLGRLRQNAYAGEEGPAAALAFGGPTTAQPGTGATTVTASEPLAYVTKAPAAPPVVATTEGPVFWAEGFGGWTTYDSTGNTSAADSSIGGIISGADVAVGGWRIGAALGYSQSDTSVDDLNASSTVNSLLLGLYAGTNLGPVKLRLGATYAFNDIRADRTIAFPGFAETADADYSGGTTQIFGEVGYGLTWSTLALEPYAGLAWVHLNTDGFTETGASSAGLTADSTSEDVGYSTLGLRVATTMTLDNGMVLAPHGSIAWQYAFGDTTPTSQLALSALPAASFTVSGLPLAENTALVQAGLDMVVNATTRIGAAYIGQFADNTTVNAFQVNLIVKF</sequence>
<dbReference type="GO" id="GO:0019867">
    <property type="term" value="C:outer membrane"/>
    <property type="evidence" value="ECO:0007669"/>
    <property type="project" value="InterPro"/>
</dbReference>
<dbReference type="PROSITE" id="PS51208">
    <property type="entry name" value="AUTOTRANSPORTER"/>
    <property type="match status" value="1"/>
</dbReference>
<keyword evidence="4" id="KW-1185">Reference proteome</keyword>
<dbReference type="Pfam" id="PF03797">
    <property type="entry name" value="Autotransporter"/>
    <property type="match status" value="1"/>
</dbReference>
<keyword evidence="1" id="KW-0732">Signal</keyword>
<dbReference type="SUPFAM" id="SSF103515">
    <property type="entry name" value="Autotransporter"/>
    <property type="match status" value="1"/>
</dbReference>
<feature type="domain" description="Autotransporter" evidence="2">
    <location>
        <begin position="703"/>
        <end position="982"/>
    </location>
</feature>
<dbReference type="Proteomes" id="UP000533469">
    <property type="component" value="Unassembled WGS sequence"/>
</dbReference>
<proteinExistence type="predicted"/>
<comment type="caution">
    <text evidence="3">The sequence shown here is derived from an EMBL/GenBank/DDBJ whole genome shotgun (WGS) entry which is preliminary data.</text>
</comment>
<dbReference type="RefSeq" id="WP_183188423.1">
    <property type="nucleotide sequence ID" value="NZ_JACICD010000001.1"/>
</dbReference>
<dbReference type="NCBIfam" id="TIGR01414">
    <property type="entry name" value="autotrans_barl"/>
    <property type="match status" value="1"/>
</dbReference>
<feature type="chain" id="PRO_5032991455" evidence="1">
    <location>
        <begin position="31"/>
        <end position="982"/>
    </location>
</feature>
<dbReference type="InterPro" id="IPR005546">
    <property type="entry name" value="Autotransporte_beta"/>
</dbReference>